<evidence type="ECO:0000256" key="4">
    <source>
        <dbReference type="SAM" id="MobiDB-lite"/>
    </source>
</evidence>
<feature type="region of interest" description="VHIID" evidence="3">
    <location>
        <begin position="267"/>
        <end position="332"/>
    </location>
</feature>
<dbReference type="PROSITE" id="PS50985">
    <property type="entry name" value="GRAS"/>
    <property type="match status" value="1"/>
</dbReference>
<sequence>MEGQPQQLSSVFNSDPSGGSNWTSNAALWTGDGPLPGDTFDEVLRFLNQMLMEEEDLEQRPCMYQDILALQAAERSFLDALTGVDFARKETGKRNRSGEEYDEHDDDEEERSNKISARYSNYEVPTEEYDKILLCLNLKPSPYPVFLSSYCDLEPGRGTNHQIDPNQEPKRGRPRASDAKKKLHFSKNAVDLRSLLTQCAQCVASYDNRRALELLSQIRQHSSPIGDATERLAHYFANSLEARVSGTATAMYAAAGRASAADTLRAYQAYILACPFTRMSHILYGKSILDATKESEKIHIIDFGILYGFNWPCLIKGLSRRPSGSPKLHITGIEFPQSGFRPAERVEETGRRLARYCKIFSVPFEYHAIAKKWETITLQDLQLDKSETTIVMCLHRLKNVPEDDEIAGISPRDKVLHLIREINPEIFIHGILNGTYNAPFFATRCREALHHFSSLFDMFDKNLPRHDQDRLVCEKEVLGRDVMNVIACEGSERVERPNTYKQWGVRNLRVGFRQVPVGENIVKEIRAKVRLNYHKDFEVDKDCNWILQGWKGRILSALSIWKPCESNDE</sequence>
<evidence type="ECO:0000256" key="1">
    <source>
        <dbReference type="ARBA" id="ARBA00023015"/>
    </source>
</evidence>
<feature type="region of interest" description="Disordered" evidence="4">
    <location>
        <begin position="1"/>
        <end position="30"/>
    </location>
</feature>
<organism evidence="5 6">
    <name type="scientific">Oldenlandia corymbosa var. corymbosa</name>
    <dbReference type="NCBI Taxonomy" id="529605"/>
    <lineage>
        <taxon>Eukaryota</taxon>
        <taxon>Viridiplantae</taxon>
        <taxon>Streptophyta</taxon>
        <taxon>Embryophyta</taxon>
        <taxon>Tracheophyta</taxon>
        <taxon>Spermatophyta</taxon>
        <taxon>Magnoliopsida</taxon>
        <taxon>eudicotyledons</taxon>
        <taxon>Gunneridae</taxon>
        <taxon>Pentapetalae</taxon>
        <taxon>asterids</taxon>
        <taxon>lamiids</taxon>
        <taxon>Gentianales</taxon>
        <taxon>Rubiaceae</taxon>
        <taxon>Rubioideae</taxon>
        <taxon>Spermacoceae</taxon>
        <taxon>Hedyotis-Oldenlandia complex</taxon>
        <taxon>Oldenlandia</taxon>
    </lineage>
</organism>
<keyword evidence="2" id="KW-0804">Transcription</keyword>
<keyword evidence="6" id="KW-1185">Reference proteome</keyword>
<dbReference type="InterPro" id="IPR005202">
    <property type="entry name" value="TF_GRAS"/>
</dbReference>
<dbReference type="EMBL" id="OX459122">
    <property type="protein sequence ID" value="CAI9108123.1"/>
    <property type="molecule type" value="Genomic_DNA"/>
</dbReference>
<feature type="compositionally biased region" description="Polar residues" evidence="4">
    <location>
        <begin position="1"/>
        <end position="27"/>
    </location>
</feature>
<feature type="short sequence motif" description="VHIID" evidence="3">
    <location>
        <begin position="298"/>
        <end position="302"/>
    </location>
</feature>
<evidence type="ECO:0000313" key="5">
    <source>
        <dbReference type="EMBL" id="CAI9108123.1"/>
    </source>
</evidence>
<evidence type="ECO:0000256" key="2">
    <source>
        <dbReference type="ARBA" id="ARBA00023163"/>
    </source>
</evidence>
<protein>
    <submittedName>
        <fullName evidence="5">OLC1v1007652C1</fullName>
    </submittedName>
</protein>
<dbReference type="AlphaFoldDB" id="A0AAV1DKA1"/>
<feature type="compositionally biased region" description="Acidic residues" evidence="4">
    <location>
        <begin position="100"/>
        <end position="110"/>
    </location>
</feature>
<feature type="region of interest" description="Leucine repeat II (LRII)" evidence="3">
    <location>
        <begin position="348"/>
        <end position="380"/>
    </location>
</feature>
<keyword evidence="1" id="KW-0805">Transcription regulation</keyword>
<dbReference type="PANTHER" id="PTHR31636">
    <property type="entry name" value="OSJNBA0084A10.13 PROTEIN-RELATED"/>
    <property type="match status" value="1"/>
</dbReference>
<feature type="region of interest" description="Disordered" evidence="4">
    <location>
        <begin position="91"/>
        <end position="114"/>
    </location>
</feature>
<feature type="compositionally biased region" description="Basic and acidic residues" evidence="4">
    <location>
        <begin position="167"/>
        <end position="180"/>
    </location>
</feature>
<evidence type="ECO:0000313" key="6">
    <source>
        <dbReference type="Proteomes" id="UP001161247"/>
    </source>
</evidence>
<feature type="region of interest" description="SAW" evidence="3">
    <location>
        <begin position="487"/>
        <end position="562"/>
    </location>
</feature>
<gene>
    <name evidence="5" type="ORF">OLC1_LOCUS16264</name>
</gene>
<comment type="similarity">
    <text evidence="3">Belongs to the GRAS family.</text>
</comment>
<dbReference type="Pfam" id="PF03514">
    <property type="entry name" value="GRAS"/>
    <property type="match status" value="1"/>
</dbReference>
<dbReference type="Proteomes" id="UP001161247">
    <property type="component" value="Chromosome 5"/>
</dbReference>
<accession>A0AAV1DKA1</accession>
<evidence type="ECO:0000256" key="3">
    <source>
        <dbReference type="PROSITE-ProRule" id="PRU01191"/>
    </source>
</evidence>
<feature type="region of interest" description="Disordered" evidence="4">
    <location>
        <begin position="157"/>
        <end position="181"/>
    </location>
</feature>
<comment type="caution">
    <text evidence="3">Lacks conserved residue(s) required for the propagation of feature annotation.</text>
</comment>
<name>A0AAV1DKA1_OLDCO</name>
<reference evidence="5" key="1">
    <citation type="submission" date="2023-03" db="EMBL/GenBank/DDBJ databases">
        <authorList>
            <person name="Julca I."/>
        </authorList>
    </citation>
    <scope>NUCLEOTIDE SEQUENCE</scope>
</reference>
<proteinExistence type="inferred from homology"/>